<reference evidence="10" key="1">
    <citation type="submission" date="2019-04" db="EMBL/GenBank/DDBJ databases">
        <title>Draft genome sequence of Pseudonocardiaceae bacterium SL3-2-4.</title>
        <authorList>
            <person name="Ningsih F."/>
            <person name="Yokota A."/>
            <person name="Sakai Y."/>
            <person name="Nanatani K."/>
            <person name="Yabe S."/>
            <person name="Oetari A."/>
            <person name="Sjamsuridzal W."/>
        </authorList>
    </citation>
    <scope>NUCLEOTIDE SEQUENCE [LARGE SCALE GENOMIC DNA]</scope>
    <source>
        <strain evidence="10">SL3-2-4</strain>
    </source>
</reference>
<name>A0A4D4JB13_9PSEU</name>
<protein>
    <recommendedName>
        <fullName evidence="11">DoxX family protein</fullName>
    </recommendedName>
</protein>
<feature type="transmembrane region" description="Helical" evidence="8">
    <location>
        <begin position="200"/>
        <end position="220"/>
    </location>
</feature>
<accession>A0A4D4JB13</accession>
<dbReference type="InterPro" id="IPR051907">
    <property type="entry name" value="DoxX-like_oxidoreductase"/>
</dbReference>
<feature type="transmembrane region" description="Helical" evidence="8">
    <location>
        <begin position="66"/>
        <end position="88"/>
    </location>
</feature>
<keyword evidence="6 8" id="KW-0472">Membrane</keyword>
<evidence type="ECO:0000313" key="10">
    <source>
        <dbReference type="Proteomes" id="UP000298860"/>
    </source>
</evidence>
<evidence type="ECO:0000256" key="7">
    <source>
        <dbReference type="SAM" id="MobiDB-lite"/>
    </source>
</evidence>
<feature type="transmembrane region" description="Helical" evidence="8">
    <location>
        <begin position="158"/>
        <end position="180"/>
    </location>
</feature>
<evidence type="ECO:0000313" key="9">
    <source>
        <dbReference type="EMBL" id="GDY31848.1"/>
    </source>
</evidence>
<sequence>MPNERTDPLSVGKRREGGAADETAYVPSRSADEREIGLDEPSLPEPEGRFGDDERPRTRWHGGADFGLLVMRLFLAGTFLAHGAQILFGTFQGPGPDGFARFLEQNGYQNTKILTMVTGSVELGSGALLVFGLLTPVAAAAILGVMANAAALKVGHGFFATAGGFELEAAIGVLAFGLLFTGPGRVSLDNGRVWYRHPVAFAWTFLVIAGAAAAGVYLAFHGYRGFRLG</sequence>
<organism evidence="9 10">
    <name type="scientific">Gandjariella thermophila</name>
    <dbReference type="NCBI Taxonomy" id="1931992"/>
    <lineage>
        <taxon>Bacteria</taxon>
        <taxon>Bacillati</taxon>
        <taxon>Actinomycetota</taxon>
        <taxon>Actinomycetes</taxon>
        <taxon>Pseudonocardiales</taxon>
        <taxon>Pseudonocardiaceae</taxon>
        <taxon>Gandjariella</taxon>
    </lineage>
</organism>
<evidence type="ECO:0000256" key="2">
    <source>
        <dbReference type="ARBA" id="ARBA00006679"/>
    </source>
</evidence>
<comment type="similarity">
    <text evidence="2">Belongs to the DoxX family.</text>
</comment>
<gene>
    <name evidence="9" type="ORF">GTS_34810</name>
</gene>
<comment type="subcellular location">
    <subcellularLocation>
        <location evidence="1">Cell membrane</location>
        <topology evidence="1">Multi-pass membrane protein</topology>
    </subcellularLocation>
</comment>
<dbReference type="Pfam" id="PF07681">
    <property type="entry name" value="DoxX"/>
    <property type="match status" value="1"/>
</dbReference>
<dbReference type="PANTHER" id="PTHR33452:SF1">
    <property type="entry name" value="INNER MEMBRANE PROTEIN YPHA-RELATED"/>
    <property type="match status" value="1"/>
</dbReference>
<evidence type="ECO:0000256" key="1">
    <source>
        <dbReference type="ARBA" id="ARBA00004651"/>
    </source>
</evidence>
<evidence type="ECO:0000256" key="3">
    <source>
        <dbReference type="ARBA" id="ARBA00022475"/>
    </source>
</evidence>
<dbReference type="PANTHER" id="PTHR33452">
    <property type="entry name" value="OXIDOREDUCTASE CATD-RELATED"/>
    <property type="match status" value="1"/>
</dbReference>
<evidence type="ECO:0008006" key="11">
    <source>
        <dbReference type="Google" id="ProtNLM"/>
    </source>
</evidence>
<dbReference type="RefSeq" id="WP_225978489.1">
    <property type="nucleotide sequence ID" value="NZ_BJFL01000018.1"/>
</dbReference>
<dbReference type="AlphaFoldDB" id="A0A4D4JB13"/>
<dbReference type="EMBL" id="BJFL01000018">
    <property type="protein sequence ID" value="GDY31848.1"/>
    <property type="molecule type" value="Genomic_DNA"/>
</dbReference>
<keyword evidence="3" id="KW-1003">Cell membrane</keyword>
<keyword evidence="4 8" id="KW-0812">Transmembrane</keyword>
<keyword evidence="10" id="KW-1185">Reference proteome</keyword>
<feature type="region of interest" description="Disordered" evidence="7">
    <location>
        <begin position="1"/>
        <end position="56"/>
    </location>
</feature>
<comment type="caution">
    <text evidence="9">The sequence shown here is derived from an EMBL/GenBank/DDBJ whole genome shotgun (WGS) entry which is preliminary data.</text>
</comment>
<evidence type="ECO:0000256" key="8">
    <source>
        <dbReference type="SAM" id="Phobius"/>
    </source>
</evidence>
<evidence type="ECO:0000256" key="6">
    <source>
        <dbReference type="ARBA" id="ARBA00023136"/>
    </source>
</evidence>
<dbReference type="GO" id="GO:0005886">
    <property type="term" value="C:plasma membrane"/>
    <property type="evidence" value="ECO:0007669"/>
    <property type="project" value="UniProtKB-SubCell"/>
</dbReference>
<evidence type="ECO:0000256" key="4">
    <source>
        <dbReference type="ARBA" id="ARBA00022692"/>
    </source>
</evidence>
<feature type="compositionally biased region" description="Basic and acidic residues" evidence="7">
    <location>
        <begin position="46"/>
        <end position="56"/>
    </location>
</feature>
<proteinExistence type="inferred from homology"/>
<keyword evidence="5 8" id="KW-1133">Transmembrane helix</keyword>
<evidence type="ECO:0000256" key="5">
    <source>
        <dbReference type="ARBA" id="ARBA00022989"/>
    </source>
</evidence>
<feature type="transmembrane region" description="Helical" evidence="8">
    <location>
        <begin position="126"/>
        <end position="146"/>
    </location>
</feature>
<dbReference type="Proteomes" id="UP000298860">
    <property type="component" value="Unassembled WGS sequence"/>
</dbReference>
<dbReference type="InterPro" id="IPR032808">
    <property type="entry name" value="DoxX"/>
</dbReference>
<feature type="compositionally biased region" description="Basic and acidic residues" evidence="7">
    <location>
        <begin position="1"/>
        <end position="18"/>
    </location>
</feature>